<name>A0ABW3LI99_9BACI</name>
<comment type="caution">
    <text evidence="10">The sequence shown here is derived from an EMBL/GenBank/DDBJ whole genome shotgun (WGS) entry which is preliminary data.</text>
</comment>
<dbReference type="GO" id="GO:0016787">
    <property type="term" value="F:hydrolase activity"/>
    <property type="evidence" value="ECO:0007669"/>
    <property type="project" value="UniProtKB-KW"/>
</dbReference>
<evidence type="ECO:0000256" key="1">
    <source>
        <dbReference type="ARBA" id="ARBA00004651"/>
    </source>
</evidence>
<comment type="similarity">
    <text evidence="2">Belongs to the peptidase A24 family.</text>
</comment>
<dbReference type="Pfam" id="PF06750">
    <property type="entry name" value="A24_N_bact"/>
    <property type="match status" value="1"/>
</dbReference>
<feature type="transmembrane region" description="Helical" evidence="7">
    <location>
        <begin position="123"/>
        <end position="141"/>
    </location>
</feature>
<organism evidence="10 11">
    <name type="scientific">Virgibacillus byunsanensis</name>
    <dbReference type="NCBI Taxonomy" id="570945"/>
    <lineage>
        <taxon>Bacteria</taxon>
        <taxon>Bacillati</taxon>
        <taxon>Bacillota</taxon>
        <taxon>Bacilli</taxon>
        <taxon>Bacillales</taxon>
        <taxon>Bacillaceae</taxon>
        <taxon>Virgibacillus</taxon>
    </lineage>
</organism>
<evidence type="ECO:0000259" key="8">
    <source>
        <dbReference type="Pfam" id="PF01478"/>
    </source>
</evidence>
<feature type="transmembrane region" description="Helical" evidence="7">
    <location>
        <begin position="74"/>
        <end position="92"/>
    </location>
</feature>
<dbReference type="InterPro" id="IPR000045">
    <property type="entry name" value="Prepilin_IV_endopep_pep"/>
</dbReference>
<reference evidence="11" key="1">
    <citation type="journal article" date="2019" name="Int. J. Syst. Evol. Microbiol.">
        <title>The Global Catalogue of Microorganisms (GCM) 10K type strain sequencing project: providing services to taxonomists for standard genome sequencing and annotation.</title>
        <authorList>
            <consortium name="The Broad Institute Genomics Platform"/>
            <consortium name="The Broad Institute Genome Sequencing Center for Infectious Disease"/>
            <person name="Wu L."/>
            <person name="Ma J."/>
        </authorList>
    </citation>
    <scope>NUCLEOTIDE SEQUENCE [LARGE SCALE GENOMIC DNA]</scope>
    <source>
        <strain evidence="11">CCUG 56754</strain>
    </source>
</reference>
<feature type="transmembrane region" description="Helical" evidence="7">
    <location>
        <begin position="6"/>
        <end position="27"/>
    </location>
</feature>
<dbReference type="PANTHER" id="PTHR30487">
    <property type="entry name" value="TYPE 4 PREPILIN-LIKE PROTEINS LEADER PEPTIDE-PROCESSING ENZYME"/>
    <property type="match status" value="1"/>
</dbReference>
<dbReference type="EMBL" id="JBHTKJ010000013">
    <property type="protein sequence ID" value="MFD1038121.1"/>
    <property type="molecule type" value="Genomic_DNA"/>
</dbReference>
<keyword evidence="5 7" id="KW-1133">Transmembrane helix</keyword>
<dbReference type="Proteomes" id="UP001597040">
    <property type="component" value="Unassembled WGS sequence"/>
</dbReference>
<keyword evidence="6 7" id="KW-0472">Membrane</keyword>
<accession>A0ABW3LI99</accession>
<comment type="subcellular location">
    <subcellularLocation>
        <location evidence="1">Cell membrane</location>
        <topology evidence="1">Multi-pass membrane protein</topology>
    </subcellularLocation>
</comment>
<evidence type="ECO:0000256" key="6">
    <source>
        <dbReference type="ARBA" id="ARBA00023136"/>
    </source>
</evidence>
<feature type="transmembrane region" description="Helical" evidence="7">
    <location>
        <begin position="179"/>
        <end position="212"/>
    </location>
</feature>
<feature type="domain" description="Prepilin type IV endopeptidase peptidase" evidence="8">
    <location>
        <begin position="104"/>
        <end position="207"/>
    </location>
</feature>
<evidence type="ECO:0000256" key="7">
    <source>
        <dbReference type="SAM" id="Phobius"/>
    </source>
</evidence>
<evidence type="ECO:0000256" key="5">
    <source>
        <dbReference type="ARBA" id="ARBA00022989"/>
    </source>
</evidence>
<gene>
    <name evidence="10" type="ORF">ACFQ3N_06815</name>
</gene>
<evidence type="ECO:0000313" key="11">
    <source>
        <dbReference type="Proteomes" id="UP001597040"/>
    </source>
</evidence>
<feature type="transmembrane region" description="Helical" evidence="7">
    <location>
        <begin position="98"/>
        <end position="116"/>
    </location>
</feature>
<dbReference type="Gene3D" id="1.20.120.1220">
    <property type="match status" value="1"/>
</dbReference>
<keyword evidence="10" id="KW-0378">Hydrolase</keyword>
<dbReference type="InterPro" id="IPR010627">
    <property type="entry name" value="Prepilin_pept_A24_N"/>
</dbReference>
<feature type="domain" description="Prepilin peptidase A24 N-terminal" evidence="9">
    <location>
        <begin position="11"/>
        <end position="92"/>
    </location>
</feature>
<evidence type="ECO:0000256" key="4">
    <source>
        <dbReference type="ARBA" id="ARBA00022692"/>
    </source>
</evidence>
<evidence type="ECO:0000313" key="10">
    <source>
        <dbReference type="EMBL" id="MFD1038121.1"/>
    </source>
</evidence>
<evidence type="ECO:0000256" key="3">
    <source>
        <dbReference type="ARBA" id="ARBA00022475"/>
    </source>
</evidence>
<dbReference type="RefSeq" id="WP_390360813.1">
    <property type="nucleotide sequence ID" value="NZ_JBHTKJ010000013.1"/>
</dbReference>
<dbReference type="InterPro" id="IPR050882">
    <property type="entry name" value="Prepilin_peptidase/N-MTase"/>
</dbReference>
<sequence length="250" mass="28094">MDTVIILFFFLLGLIFGSFFNVVGLRLPQNQPFANDRSICPHCNHTLSWYELIPVLSYIFQGGKCRHCKGEISFIYPVMELTTGLLFAYSYVTIGLKIELIVALLLISMLVIIIVSDMTYMLIPNKVLLFFLPLFIIMRFIQPLDPWWTSIAGALVGIATIAIVIMISRGGMGAGDMKLFGVLGIVLGIDKVLLAFFLSCVIGALVGMILLVFKLINRKQPIPFGPYIVIATWITYFYGESIINWYFNLV</sequence>
<keyword evidence="11" id="KW-1185">Reference proteome</keyword>
<dbReference type="PANTHER" id="PTHR30487:SF0">
    <property type="entry name" value="PREPILIN LEADER PEPTIDASE_N-METHYLTRANSFERASE-RELATED"/>
    <property type="match status" value="1"/>
</dbReference>
<keyword evidence="4 7" id="KW-0812">Transmembrane</keyword>
<protein>
    <submittedName>
        <fullName evidence="10">Prepilin peptidase</fullName>
        <ecNumber evidence="10">3.4.23.-</ecNumber>
    </submittedName>
</protein>
<evidence type="ECO:0000256" key="2">
    <source>
        <dbReference type="ARBA" id="ARBA00005801"/>
    </source>
</evidence>
<keyword evidence="3" id="KW-1003">Cell membrane</keyword>
<feature type="transmembrane region" description="Helical" evidence="7">
    <location>
        <begin position="224"/>
        <end position="247"/>
    </location>
</feature>
<dbReference type="Pfam" id="PF01478">
    <property type="entry name" value="Peptidase_A24"/>
    <property type="match status" value="1"/>
</dbReference>
<feature type="transmembrane region" description="Helical" evidence="7">
    <location>
        <begin position="147"/>
        <end position="167"/>
    </location>
</feature>
<evidence type="ECO:0000259" key="9">
    <source>
        <dbReference type="Pfam" id="PF06750"/>
    </source>
</evidence>
<dbReference type="EC" id="3.4.23.-" evidence="10"/>
<proteinExistence type="inferred from homology"/>